<evidence type="ECO:0000256" key="1">
    <source>
        <dbReference type="ARBA" id="ARBA00004651"/>
    </source>
</evidence>
<comment type="similarity">
    <text evidence="10">Belongs to the G-protein coupled receptor 1 family.</text>
</comment>
<dbReference type="SUPFAM" id="SSF81321">
    <property type="entry name" value="Family A G protein-coupled receptor-like"/>
    <property type="match status" value="1"/>
</dbReference>
<dbReference type="PROSITE" id="PS50262">
    <property type="entry name" value="G_PROTEIN_RECEP_F1_2"/>
    <property type="match status" value="1"/>
</dbReference>
<evidence type="ECO:0000256" key="10">
    <source>
        <dbReference type="RuleBase" id="RU000688"/>
    </source>
</evidence>
<dbReference type="InterPro" id="IPR000276">
    <property type="entry name" value="GPCR_Rhodpsn"/>
</dbReference>
<feature type="transmembrane region" description="Helical" evidence="11">
    <location>
        <begin position="92"/>
        <end position="109"/>
    </location>
</feature>
<evidence type="ECO:0000313" key="14">
    <source>
        <dbReference type="Proteomes" id="UP000002280"/>
    </source>
</evidence>
<protein>
    <submittedName>
        <fullName evidence="13">G-protein coupled receptor 35-like</fullName>
    </submittedName>
</protein>
<feature type="transmembrane region" description="Helical" evidence="11">
    <location>
        <begin position="130"/>
        <end position="151"/>
    </location>
</feature>
<dbReference type="GeneTree" id="ENSGT01040000240444"/>
<dbReference type="FunFam" id="1.20.1070.10:FF:000142">
    <property type="entry name" value="G protein-coupled receptor 55"/>
    <property type="match status" value="1"/>
</dbReference>
<dbReference type="Pfam" id="PF00001">
    <property type="entry name" value="7tm_1"/>
    <property type="match status" value="1"/>
</dbReference>
<dbReference type="AlphaFoldDB" id="F6YQL0"/>
<dbReference type="GO" id="GO:0007186">
    <property type="term" value="P:G protein-coupled receptor signaling pathway"/>
    <property type="evidence" value="ECO:0000318"/>
    <property type="project" value="GO_Central"/>
</dbReference>
<keyword evidence="8" id="KW-0325">Glycoprotein</keyword>
<dbReference type="PROSITE" id="PS00237">
    <property type="entry name" value="G_PROTEIN_RECEP_F1_1"/>
    <property type="match status" value="1"/>
</dbReference>
<sequence length="331" mass="37345">MNQSNCSTERSDLFQTISTLYLVILLVLGTALNVLALWVFCCRMRRWTEMRVYMANLAGADCCLLLSLPVVLYTMNRDHWEGSFLCTVSQSIYLINGYMSISIITAIAMDRYAAIQYPLRARKWRSPQQAAGTCAVLWLLVICVVSLPAAWKQDGKSFCFGKSQTRSFWAIVSSLVLFFIPFVILVFCSVRVLRNLVRKKAQEPTQGRRLFRKAYHVVLANLIIFMVCFLPQHVALLAKLVAEYMEASCPIIQHVITSVRVASRLANANCCLDALGYYYVVQEFQEEVGMFLAMPKFLQSQTPDCPGSDYPDLPEGKVEVALKSAQALHDS</sequence>
<evidence type="ECO:0000259" key="12">
    <source>
        <dbReference type="PROSITE" id="PS50262"/>
    </source>
</evidence>
<keyword evidence="2" id="KW-1003">Cell membrane</keyword>
<gene>
    <name evidence="13" type="primary">LOC100021803</name>
</gene>
<dbReference type="PANTHER" id="PTHR24232:SF103">
    <property type="entry name" value="G-PROTEIN COUPLED RECEPTORS FAMILY 1 PROFILE DOMAIN-CONTAINING PROTEIN"/>
    <property type="match status" value="1"/>
</dbReference>
<dbReference type="GO" id="GO:0004950">
    <property type="term" value="F:chemokine receptor activity"/>
    <property type="evidence" value="ECO:0007669"/>
    <property type="project" value="InterPro"/>
</dbReference>
<name>F6YQL0_MONDO</name>
<feature type="transmembrane region" description="Helical" evidence="11">
    <location>
        <begin position="171"/>
        <end position="193"/>
    </location>
</feature>
<evidence type="ECO:0000256" key="11">
    <source>
        <dbReference type="SAM" id="Phobius"/>
    </source>
</evidence>
<organism evidence="13 14">
    <name type="scientific">Monodelphis domestica</name>
    <name type="common">Gray short-tailed opossum</name>
    <dbReference type="NCBI Taxonomy" id="13616"/>
    <lineage>
        <taxon>Eukaryota</taxon>
        <taxon>Metazoa</taxon>
        <taxon>Chordata</taxon>
        <taxon>Craniata</taxon>
        <taxon>Vertebrata</taxon>
        <taxon>Euteleostomi</taxon>
        <taxon>Mammalia</taxon>
        <taxon>Metatheria</taxon>
        <taxon>Didelphimorphia</taxon>
        <taxon>Didelphidae</taxon>
        <taxon>Monodelphis</taxon>
    </lineage>
</organism>
<dbReference type="GO" id="GO:0005886">
    <property type="term" value="C:plasma membrane"/>
    <property type="evidence" value="ECO:0000318"/>
    <property type="project" value="GO_Central"/>
</dbReference>
<reference evidence="13" key="3">
    <citation type="submission" date="2025-09" db="UniProtKB">
        <authorList>
            <consortium name="Ensembl"/>
        </authorList>
    </citation>
    <scope>IDENTIFICATION</scope>
</reference>
<dbReference type="eggNOG" id="ENOG502S0QN">
    <property type="taxonomic scope" value="Eukaryota"/>
</dbReference>
<evidence type="ECO:0000313" key="13">
    <source>
        <dbReference type="Ensembl" id="ENSMODP00000013249.3"/>
    </source>
</evidence>
<comment type="subcellular location">
    <subcellularLocation>
        <location evidence="1">Cell membrane</location>
        <topology evidence="1">Multi-pass membrane protein</topology>
    </subcellularLocation>
</comment>
<reference evidence="13" key="2">
    <citation type="submission" date="2025-08" db="UniProtKB">
        <authorList>
            <consortium name="Ensembl"/>
        </authorList>
    </citation>
    <scope>IDENTIFICATION</scope>
</reference>
<dbReference type="HOGENOM" id="CLU_009579_8_2_1"/>
<dbReference type="InParanoid" id="F6YQL0"/>
<keyword evidence="3 10" id="KW-0812">Transmembrane</keyword>
<evidence type="ECO:0000256" key="3">
    <source>
        <dbReference type="ARBA" id="ARBA00022692"/>
    </source>
</evidence>
<dbReference type="Bgee" id="ENSMODG00000010576">
    <property type="expression patterns" value="Expressed in blood and 1 other cell type or tissue"/>
</dbReference>
<reference evidence="13 14" key="1">
    <citation type="journal article" date="2007" name="Nature">
        <title>Genome of the marsupial Monodelphis domestica reveals innovation in non-coding sequences.</title>
        <authorList>
            <person name="Mikkelsen T.S."/>
            <person name="Wakefield M.J."/>
            <person name="Aken B."/>
            <person name="Amemiya C.T."/>
            <person name="Chang J.L."/>
            <person name="Duke S."/>
            <person name="Garber M."/>
            <person name="Gentles A.J."/>
            <person name="Goodstadt L."/>
            <person name="Heger A."/>
            <person name="Jurka J."/>
            <person name="Kamal M."/>
            <person name="Mauceli E."/>
            <person name="Searle S.M."/>
            <person name="Sharpe T."/>
            <person name="Baker M.L."/>
            <person name="Batzer M.A."/>
            <person name="Benos P.V."/>
            <person name="Belov K."/>
            <person name="Clamp M."/>
            <person name="Cook A."/>
            <person name="Cuff J."/>
            <person name="Das R."/>
            <person name="Davidow L."/>
            <person name="Deakin J.E."/>
            <person name="Fazzari M.J."/>
            <person name="Glass J.L."/>
            <person name="Grabherr M."/>
            <person name="Greally J.M."/>
            <person name="Gu W."/>
            <person name="Hore T.A."/>
            <person name="Huttley G.A."/>
            <person name="Kleber M."/>
            <person name="Jirtle R.L."/>
            <person name="Koina E."/>
            <person name="Lee J.T."/>
            <person name="Mahony S."/>
            <person name="Marra M.A."/>
            <person name="Miller R.D."/>
            <person name="Nicholls R.D."/>
            <person name="Oda M."/>
            <person name="Papenfuss A.T."/>
            <person name="Parra Z.E."/>
            <person name="Pollock D.D."/>
            <person name="Ray D.A."/>
            <person name="Schein J.E."/>
            <person name="Speed T.P."/>
            <person name="Thompson K."/>
            <person name="VandeBerg J.L."/>
            <person name="Wade C.M."/>
            <person name="Walker J.A."/>
            <person name="Waters P.D."/>
            <person name="Webber C."/>
            <person name="Weidman J.R."/>
            <person name="Xie X."/>
            <person name="Zody M.C."/>
            <person name="Baldwin J."/>
            <person name="Abdouelleil A."/>
            <person name="Abdulkadir J."/>
            <person name="Abebe A."/>
            <person name="Abera B."/>
            <person name="Abreu J."/>
            <person name="Acer S.C."/>
            <person name="Aftuck L."/>
            <person name="Alexander A."/>
            <person name="An P."/>
            <person name="Anderson E."/>
            <person name="Anderson S."/>
            <person name="Arachi H."/>
            <person name="Azer M."/>
            <person name="Bachantsang P."/>
            <person name="Barry A."/>
            <person name="Bayul T."/>
            <person name="Berlin A."/>
            <person name="Bessette D."/>
            <person name="Bloom T."/>
            <person name="Bloom T."/>
            <person name="Boguslavskiy L."/>
            <person name="Bonnet C."/>
            <person name="Boukhgalter B."/>
            <person name="Bourzgui I."/>
            <person name="Brown A."/>
            <person name="Cahill P."/>
            <person name="Channer S."/>
            <person name="Cheshatsang Y."/>
            <person name="Chuda L."/>
            <person name="Citroen M."/>
            <person name="Collymore A."/>
            <person name="Cooke P."/>
            <person name="Costello M."/>
            <person name="D'Aco K."/>
            <person name="Daza R."/>
            <person name="De Haan G."/>
            <person name="DeGray S."/>
            <person name="DeMaso C."/>
            <person name="Dhargay N."/>
            <person name="Dooley K."/>
            <person name="Dooley E."/>
            <person name="Doricent M."/>
            <person name="Dorje P."/>
            <person name="Dorjee K."/>
            <person name="Dupes A."/>
            <person name="Elong R."/>
            <person name="Falk J."/>
            <person name="Farina A."/>
            <person name="Faro S."/>
            <person name="Ferguson D."/>
            <person name="Fisher S."/>
            <person name="Foley C.D."/>
            <person name="Franke A."/>
            <person name="Friedrich D."/>
            <person name="Gadbois L."/>
            <person name="Gearin G."/>
            <person name="Gearin C.R."/>
            <person name="Giannoukos G."/>
            <person name="Goode T."/>
            <person name="Graham J."/>
            <person name="Grandbois E."/>
            <person name="Grewal S."/>
            <person name="Gyaltsen K."/>
            <person name="Hafez N."/>
            <person name="Hagos B."/>
            <person name="Hall J."/>
            <person name="Henson C."/>
            <person name="Hollinger A."/>
            <person name="Honan T."/>
            <person name="Huard M.D."/>
            <person name="Hughes L."/>
            <person name="Hurhula B."/>
            <person name="Husby M.E."/>
            <person name="Kamat A."/>
            <person name="Kanga B."/>
            <person name="Kashin S."/>
            <person name="Khazanovich D."/>
            <person name="Kisner P."/>
            <person name="Lance K."/>
            <person name="Lara M."/>
            <person name="Lee W."/>
            <person name="Lennon N."/>
            <person name="Letendre F."/>
            <person name="LeVine R."/>
            <person name="Lipovsky A."/>
            <person name="Liu X."/>
            <person name="Liu J."/>
            <person name="Liu S."/>
            <person name="Lokyitsang T."/>
            <person name="Lokyitsang Y."/>
            <person name="Lubonja R."/>
            <person name="Lui A."/>
            <person name="MacDonald P."/>
            <person name="Magnisalis V."/>
            <person name="Maru K."/>
            <person name="Matthews C."/>
            <person name="McCusker W."/>
            <person name="McDonough S."/>
            <person name="Mehta T."/>
            <person name="Meldrim J."/>
            <person name="Meneus L."/>
            <person name="Mihai O."/>
            <person name="Mihalev A."/>
            <person name="Mihova T."/>
            <person name="Mittelman R."/>
            <person name="Mlenga V."/>
            <person name="Montmayeur A."/>
            <person name="Mulrain L."/>
            <person name="Navidi A."/>
            <person name="Naylor J."/>
            <person name="Negash T."/>
            <person name="Nguyen T."/>
            <person name="Nguyen N."/>
            <person name="Nicol R."/>
            <person name="Norbu C."/>
            <person name="Norbu N."/>
            <person name="Novod N."/>
            <person name="O'Neill B."/>
            <person name="Osman S."/>
            <person name="Markiewicz E."/>
            <person name="Oyono O.L."/>
            <person name="Patti C."/>
            <person name="Phunkhang P."/>
            <person name="Pierre F."/>
            <person name="Priest M."/>
            <person name="Raghuraman S."/>
            <person name="Rege F."/>
            <person name="Reyes R."/>
            <person name="Rise C."/>
            <person name="Rogov P."/>
            <person name="Ross K."/>
            <person name="Ryan E."/>
            <person name="Settipalli S."/>
            <person name="Shea T."/>
            <person name="Sherpa N."/>
            <person name="Shi L."/>
            <person name="Shih D."/>
            <person name="Sparrow T."/>
            <person name="Spaulding J."/>
            <person name="Stalker J."/>
            <person name="Stange-Thomann N."/>
            <person name="Stavropoulos S."/>
            <person name="Stone C."/>
            <person name="Strader C."/>
            <person name="Tesfaye S."/>
            <person name="Thomson T."/>
            <person name="Thoulutsang Y."/>
            <person name="Thoulutsang D."/>
            <person name="Topham K."/>
            <person name="Topping I."/>
            <person name="Tsamla T."/>
            <person name="Vassiliev H."/>
            <person name="Vo A."/>
            <person name="Wangchuk T."/>
            <person name="Wangdi T."/>
            <person name="Weiand M."/>
            <person name="Wilkinson J."/>
            <person name="Wilson A."/>
            <person name="Yadav S."/>
            <person name="Young G."/>
            <person name="Yu Q."/>
            <person name="Zembek L."/>
            <person name="Zhong D."/>
            <person name="Zimmer A."/>
            <person name="Zwirko Z."/>
            <person name="Jaffe D.B."/>
            <person name="Alvarez P."/>
            <person name="Brockman W."/>
            <person name="Butler J."/>
            <person name="Chin C."/>
            <person name="Gnerre S."/>
            <person name="MacCallum I."/>
            <person name="Graves J.A."/>
            <person name="Ponting C.P."/>
            <person name="Breen M."/>
            <person name="Samollow P.B."/>
            <person name="Lander E.S."/>
            <person name="Lindblad-Toh K."/>
        </authorList>
    </citation>
    <scope>NUCLEOTIDE SEQUENCE [LARGE SCALE GENOMIC DNA]</scope>
</reference>
<keyword evidence="7 10" id="KW-0675">Receptor</keyword>
<keyword evidence="4 11" id="KW-1133">Transmembrane helix</keyword>
<keyword evidence="5 10" id="KW-0297">G-protein coupled receptor</keyword>
<dbReference type="OrthoDB" id="6086428at2759"/>
<dbReference type="InterPro" id="IPR017452">
    <property type="entry name" value="GPCR_Rhodpsn_7TM"/>
</dbReference>
<evidence type="ECO:0000256" key="5">
    <source>
        <dbReference type="ARBA" id="ARBA00023040"/>
    </source>
</evidence>
<feature type="transmembrane region" description="Helical" evidence="11">
    <location>
        <begin position="52"/>
        <end position="72"/>
    </location>
</feature>
<dbReference type="CDD" id="cd15164">
    <property type="entry name" value="7tmA_GPR35-like"/>
    <property type="match status" value="1"/>
</dbReference>
<keyword evidence="9 10" id="KW-0807">Transducer</keyword>
<dbReference type="Gene3D" id="1.20.1070.10">
    <property type="entry name" value="Rhodopsin 7-helix transmembrane proteins"/>
    <property type="match status" value="1"/>
</dbReference>
<feature type="transmembrane region" description="Helical" evidence="11">
    <location>
        <begin position="214"/>
        <end position="238"/>
    </location>
</feature>
<accession>F6YQL0</accession>
<feature type="domain" description="G-protein coupled receptors family 1 profile" evidence="12">
    <location>
        <begin position="32"/>
        <end position="277"/>
    </location>
</feature>
<dbReference type="Proteomes" id="UP000002280">
    <property type="component" value="Chromosome 2"/>
</dbReference>
<keyword evidence="14" id="KW-1185">Reference proteome</keyword>
<proteinExistence type="inferred from homology"/>
<dbReference type="GO" id="GO:0004930">
    <property type="term" value="F:G protein-coupled receptor activity"/>
    <property type="evidence" value="ECO:0000318"/>
    <property type="project" value="GO_Central"/>
</dbReference>
<evidence type="ECO:0000256" key="8">
    <source>
        <dbReference type="ARBA" id="ARBA00023180"/>
    </source>
</evidence>
<evidence type="ECO:0000256" key="9">
    <source>
        <dbReference type="ARBA" id="ARBA00023224"/>
    </source>
</evidence>
<evidence type="ECO:0000256" key="4">
    <source>
        <dbReference type="ARBA" id="ARBA00022989"/>
    </source>
</evidence>
<feature type="transmembrane region" description="Helical" evidence="11">
    <location>
        <begin position="20"/>
        <end position="40"/>
    </location>
</feature>
<dbReference type="Ensembl" id="ENSMODT00000013491.3">
    <property type="protein sequence ID" value="ENSMODP00000013249.3"/>
    <property type="gene ID" value="ENSMODG00000010576.3"/>
</dbReference>
<dbReference type="PANTHER" id="PTHR24232">
    <property type="entry name" value="G-PROTEIN COUPLED RECEPTOR"/>
    <property type="match status" value="1"/>
</dbReference>
<dbReference type="InterPro" id="IPR044734">
    <property type="entry name" value="GPR35_7tmA"/>
</dbReference>
<dbReference type="GeneID" id="100021803"/>
<evidence type="ECO:0000256" key="2">
    <source>
        <dbReference type="ARBA" id="ARBA00022475"/>
    </source>
</evidence>
<evidence type="ECO:0000256" key="6">
    <source>
        <dbReference type="ARBA" id="ARBA00023136"/>
    </source>
</evidence>
<evidence type="ECO:0000256" key="7">
    <source>
        <dbReference type="ARBA" id="ARBA00023170"/>
    </source>
</evidence>
<dbReference type="RefSeq" id="XP_001373845.1">
    <property type="nucleotide sequence ID" value="XM_001373808.3"/>
</dbReference>
<dbReference type="PRINTS" id="PR00237">
    <property type="entry name" value="GPCRRHODOPSN"/>
</dbReference>
<keyword evidence="6 11" id="KW-0472">Membrane</keyword>
<dbReference type="OMA" id="WCRLRRW"/>
<dbReference type="KEGG" id="mdo:100021803"/>